<keyword evidence="3" id="KW-1185">Reference proteome</keyword>
<accession>A0A0R3VUU8</accession>
<gene>
    <name evidence="2" type="ORF">TASK_LOCUS1124</name>
</gene>
<proteinExistence type="predicted"/>
<dbReference type="InterPro" id="IPR043784">
    <property type="entry name" value="DUF5726"/>
</dbReference>
<evidence type="ECO:0000313" key="3">
    <source>
        <dbReference type="Proteomes" id="UP000282613"/>
    </source>
</evidence>
<sequence length="256" mass="28203">MAKNFAYPSCPPCDLFSAAVDVGVSHDFDIDQSCETLAQPVSDQRKQILVKNVQHMAKLYTTVGPSMPRSKVRTLSTDPDTVLVQEKILASTCKPTAEGMISSSKAPKRMWQEWSELFLEDEVLWYQVVVLGLSAQAILQGSHEQLGRVGEKMICQRWAPKSGHSNQGPNLEIRLLVELCKNLEREKELHSNRATKGLFQGLGGHHEVGKPFPAMRLFRIGSLTLGFLDGEVKGLLARSGGRATAQLQPAEAEVLP</sequence>
<dbReference type="Proteomes" id="UP000282613">
    <property type="component" value="Unassembled WGS sequence"/>
</dbReference>
<dbReference type="WBParaSite" id="TASK_0000112301-mRNA-1">
    <property type="protein sequence ID" value="TASK_0000112301-mRNA-1"/>
    <property type="gene ID" value="TASK_0000112301"/>
</dbReference>
<dbReference type="Pfam" id="PF18996">
    <property type="entry name" value="DUF5726"/>
    <property type="match status" value="1"/>
</dbReference>
<reference evidence="4" key="1">
    <citation type="submission" date="2017-02" db="UniProtKB">
        <authorList>
            <consortium name="WormBaseParasite"/>
        </authorList>
    </citation>
    <scope>IDENTIFICATION</scope>
</reference>
<name>A0A0R3VUU8_TAEAS</name>
<reference evidence="2 3" key="2">
    <citation type="submission" date="2018-11" db="EMBL/GenBank/DDBJ databases">
        <authorList>
            <consortium name="Pathogen Informatics"/>
        </authorList>
    </citation>
    <scope>NUCLEOTIDE SEQUENCE [LARGE SCALE GENOMIC DNA]</scope>
</reference>
<evidence type="ECO:0000313" key="2">
    <source>
        <dbReference type="EMBL" id="VDK22506.1"/>
    </source>
</evidence>
<protein>
    <submittedName>
        <fullName evidence="4">DUF5726 domain-containing protein</fullName>
    </submittedName>
</protein>
<organism evidence="4">
    <name type="scientific">Taenia asiatica</name>
    <name type="common">Asian tapeworm</name>
    <dbReference type="NCBI Taxonomy" id="60517"/>
    <lineage>
        <taxon>Eukaryota</taxon>
        <taxon>Metazoa</taxon>
        <taxon>Spiralia</taxon>
        <taxon>Lophotrochozoa</taxon>
        <taxon>Platyhelminthes</taxon>
        <taxon>Cestoda</taxon>
        <taxon>Eucestoda</taxon>
        <taxon>Cyclophyllidea</taxon>
        <taxon>Taeniidae</taxon>
        <taxon>Taenia</taxon>
    </lineage>
</organism>
<dbReference type="EMBL" id="UYRS01000230">
    <property type="protein sequence ID" value="VDK22506.1"/>
    <property type="molecule type" value="Genomic_DNA"/>
</dbReference>
<evidence type="ECO:0000259" key="1">
    <source>
        <dbReference type="Pfam" id="PF18996"/>
    </source>
</evidence>
<evidence type="ECO:0000313" key="4">
    <source>
        <dbReference type="WBParaSite" id="TASK_0000112301-mRNA-1"/>
    </source>
</evidence>
<dbReference type="AlphaFoldDB" id="A0A0R3VUU8"/>
<dbReference type="STRING" id="60517.A0A0R3VUU8"/>
<feature type="domain" description="DUF5726" evidence="1">
    <location>
        <begin position="12"/>
        <end position="55"/>
    </location>
</feature>